<dbReference type="PROSITE" id="PS51192">
    <property type="entry name" value="HELICASE_ATP_BIND_1"/>
    <property type="match status" value="1"/>
</dbReference>
<dbReference type="Pfam" id="PF00271">
    <property type="entry name" value="Helicase_C"/>
    <property type="match status" value="1"/>
</dbReference>
<evidence type="ECO:0000256" key="7">
    <source>
        <dbReference type="SAM" id="MobiDB-lite"/>
    </source>
</evidence>
<dbReference type="CDD" id="cd00268">
    <property type="entry name" value="DEADc"/>
    <property type="match status" value="1"/>
</dbReference>
<evidence type="ECO:0000256" key="6">
    <source>
        <dbReference type="PROSITE-ProRule" id="PRU00552"/>
    </source>
</evidence>
<keyword evidence="2 11" id="KW-0378">Hydrolase</keyword>
<feature type="domain" description="DEAD-box RNA helicase Q" evidence="10">
    <location>
        <begin position="7"/>
        <end position="35"/>
    </location>
</feature>
<accession>A0ABU9T1M1</accession>
<keyword evidence="12" id="KW-1185">Reference proteome</keyword>
<evidence type="ECO:0000259" key="10">
    <source>
        <dbReference type="PROSITE" id="PS51195"/>
    </source>
</evidence>
<gene>
    <name evidence="11" type="ORF">WNY59_00315</name>
</gene>
<reference evidence="11 12" key="1">
    <citation type="submission" date="2024-03" db="EMBL/GenBank/DDBJ databases">
        <title>Community enrichment and isolation of bacterial strains for fucoidan degradation.</title>
        <authorList>
            <person name="Sichert A."/>
        </authorList>
    </citation>
    <scope>NUCLEOTIDE SEQUENCE [LARGE SCALE GENOMIC DNA]</scope>
    <source>
        <strain evidence="11 12">AS62</strain>
    </source>
</reference>
<dbReference type="PANTHER" id="PTHR47959:SF13">
    <property type="entry name" value="ATP-DEPENDENT RNA HELICASE RHLE"/>
    <property type="match status" value="1"/>
</dbReference>
<feature type="region of interest" description="Disordered" evidence="7">
    <location>
        <begin position="379"/>
        <end position="470"/>
    </location>
</feature>
<dbReference type="RefSeq" id="WP_342845928.1">
    <property type="nucleotide sequence ID" value="NZ_JBBMQO010000001.1"/>
</dbReference>
<feature type="compositionally biased region" description="Basic residues" evidence="7">
    <location>
        <begin position="400"/>
        <end position="414"/>
    </location>
</feature>
<dbReference type="InterPro" id="IPR014014">
    <property type="entry name" value="RNA_helicase_DEAD_Q_motif"/>
</dbReference>
<dbReference type="SUPFAM" id="SSF52540">
    <property type="entry name" value="P-loop containing nucleoside triphosphate hydrolases"/>
    <property type="match status" value="1"/>
</dbReference>
<evidence type="ECO:0000256" key="1">
    <source>
        <dbReference type="ARBA" id="ARBA00022741"/>
    </source>
</evidence>
<dbReference type="PROSITE" id="PS51194">
    <property type="entry name" value="HELICASE_CTER"/>
    <property type="match status" value="1"/>
</dbReference>
<dbReference type="InterPro" id="IPR014001">
    <property type="entry name" value="Helicase_ATP-bd"/>
</dbReference>
<evidence type="ECO:0000313" key="11">
    <source>
        <dbReference type="EMBL" id="MEM5500023.1"/>
    </source>
</evidence>
<name>A0ABU9T1M1_9HYPH</name>
<dbReference type="InterPro" id="IPR050079">
    <property type="entry name" value="DEAD_box_RNA_helicase"/>
</dbReference>
<feature type="compositionally biased region" description="Basic residues" evidence="7">
    <location>
        <begin position="435"/>
        <end position="447"/>
    </location>
</feature>
<evidence type="ECO:0000256" key="4">
    <source>
        <dbReference type="ARBA" id="ARBA00022840"/>
    </source>
</evidence>
<comment type="similarity">
    <text evidence="5">Belongs to the DEAD box helicase family.</text>
</comment>
<dbReference type="InterPro" id="IPR044742">
    <property type="entry name" value="DEAD/DEAH_RhlB"/>
</dbReference>
<feature type="short sequence motif" description="Q motif" evidence="6">
    <location>
        <begin position="7"/>
        <end position="35"/>
    </location>
</feature>
<dbReference type="InterPro" id="IPR001650">
    <property type="entry name" value="Helicase_C-like"/>
</dbReference>
<dbReference type="GO" id="GO:0016787">
    <property type="term" value="F:hydrolase activity"/>
    <property type="evidence" value="ECO:0007669"/>
    <property type="project" value="UniProtKB-KW"/>
</dbReference>
<evidence type="ECO:0000259" key="8">
    <source>
        <dbReference type="PROSITE" id="PS51192"/>
    </source>
</evidence>
<dbReference type="EMBL" id="JBBMQO010000001">
    <property type="protein sequence ID" value="MEM5500023.1"/>
    <property type="molecule type" value="Genomic_DNA"/>
</dbReference>
<feature type="domain" description="Helicase ATP-binding" evidence="8">
    <location>
        <begin position="38"/>
        <end position="213"/>
    </location>
</feature>
<keyword evidence="1" id="KW-0547">Nucleotide-binding</keyword>
<dbReference type="Proteomes" id="UP001477870">
    <property type="component" value="Unassembled WGS sequence"/>
</dbReference>
<evidence type="ECO:0000256" key="5">
    <source>
        <dbReference type="ARBA" id="ARBA00038437"/>
    </source>
</evidence>
<dbReference type="Pfam" id="PF00270">
    <property type="entry name" value="DEAD"/>
    <property type="match status" value="1"/>
</dbReference>
<dbReference type="CDD" id="cd18787">
    <property type="entry name" value="SF2_C_DEAD"/>
    <property type="match status" value="1"/>
</dbReference>
<sequence>MTNEHATTFADLGLSESITKTLSQLGYETPTPIQEQCIPLILKGHDIMGLAQTGTGKTAAFGLPLIENLISVGKKPEPKTCRALILAPTRELANQINANLRSYVRHSHLRVQVVVGGASINIQARNLTPGCDILVATPGRLLDLIERKAVSLNQVKYLVLDEADQMLDLGFIVPLKRIAKMLAVPRTTLLFSATMPKQINDLAGAYLNDPVRVQVSPPGKAADKITQSVHHISGRSKADLLKDLLTAKGEGLSLVFSRTKHGAEKLKRHLVERGFAAESIHGNKSQNQRERAIKDFKSGKAQVLVATDVAARGIDISGVSHVFNYDLPEVAEAYVHRIGRTARAGAEGQAVAFCAPDEIHLLQAIEKLMGMKITIASGEAPPAGFKPEKKGRGGAPSGQGRKRSGGAQGHRGRRSVADIGAPGKSGEQGDAQPKAKSKKRVSQGKRFKAADPNGGPSRWARGEKRKSKVA</sequence>
<feature type="domain" description="Helicase C-terminal" evidence="9">
    <location>
        <begin position="240"/>
        <end position="388"/>
    </location>
</feature>
<protein>
    <submittedName>
        <fullName evidence="11">DEAD/DEAH box helicase</fullName>
        <ecNumber evidence="11">3.6.4.-</ecNumber>
    </submittedName>
</protein>
<evidence type="ECO:0000259" key="9">
    <source>
        <dbReference type="PROSITE" id="PS51194"/>
    </source>
</evidence>
<dbReference type="PROSITE" id="PS51195">
    <property type="entry name" value="Q_MOTIF"/>
    <property type="match status" value="1"/>
</dbReference>
<evidence type="ECO:0000313" key="12">
    <source>
        <dbReference type="Proteomes" id="UP001477870"/>
    </source>
</evidence>
<dbReference type="InterPro" id="IPR027417">
    <property type="entry name" value="P-loop_NTPase"/>
</dbReference>
<dbReference type="InterPro" id="IPR011545">
    <property type="entry name" value="DEAD/DEAH_box_helicase_dom"/>
</dbReference>
<keyword evidence="4" id="KW-0067">ATP-binding</keyword>
<evidence type="ECO:0000256" key="3">
    <source>
        <dbReference type="ARBA" id="ARBA00022806"/>
    </source>
</evidence>
<organism evidence="11 12">
    <name type="scientific">Ahrensia kielensis</name>
    <dbReference type="NCBI Taxonomy" id="76980"/>
    <lineage>
        <taxon>Bacteria</taxon>
        <taxon>Pseudomonadati</taxon>
        <taxon>Pseudomonadota</taxon>
        <taxon>Alphaproteobacteria</taxon>
        <taxon>Hyphomicrobiales</taxon>
        <taxon>Ahrensiaceae</taxon>
        <taxon>Ahrensia</taxon>
    </lineage>
</organism>
<dbReference type="Gene3D" id="3.40.50.300">
    <property type="entry name" value="P-loop containing nucleotide triphosphate hydrolases"/>
    <property type="match status" value="2"/>
</dbReference>
<dbReference type="SMART" id="SM00487">
    <property type="entry name" value="DEXDc"/>
    <property type="match status" value="1"/>
</dbReference>
<evidence type="ECO:0000256" key="2">
    <source>
        <dbReference type="ARBA" id="ARBA00022801"/>
    </source>
</evidence>
<dbReference type="SMART" id="SM00490">
    <property type="entry name" value="HELICc"/>
    <property type="match status" value="1"/>
</dbReference>
<proteinExistence type="inferred from homology"/>
<dbReference type="PANTHER" id="PTHR47959">
    <property type="entry name" value="ATP-DEPENDENT RNA HELICASE RHLE-RELATED"/>
    <property type="match status" value="1"/>
</dbReference>
<dbReference type="EC" id="3.6.4.-" evidence="11"/>
<dbReference type="GO" id="GO:0004386">
    <property type="term" value="F:helicase activity"/>
    <property type="evidence" value="ECO:0007669"/>
    <property type="project" value="UniProtKB-KW"/>
</dbReference>
<comment type="caution">
    <text evidence="11">The sequence shown here is derived from an EMBL/GenBank/DDBJ whole genome shotgun (WGS) entry which is preliminary data.</text>
</comment>
<keyword evidence="3 11" id="KW-0347">Helicase</keyword>